<dbReference type="GO" id="GO:0008270">
    <property type="term" value="F:zinc ion binding"/>
    <property type="evidence" value="ECO:0007669"/>
    <property type="project" value="UniProtKB-KW"/>
</dbReference>
<feature type="compositionally biased region" description="Basic and acidic residues" evidence="5">
    <location>
        <begin position="1195"/>
        <end position="1216"/>
    </location>
</feature>
<dbReference type="InterPro" id="IPR034732">
    <property type="entry name" value="EPHD"/>
</dbReference>
<dbReference type="Pfam" id="PF13831">
    <property type="entry name" value="PHD_2"/>
    <property type="match status" value="1"/>
</dbReference>
<reference evidence="8 9" key="1">
    <citation type="submission" date="2017-09" db="EMBL/GenBank/DDBJ databases">
        <authorList>
            <consortium name="International Durum Wheat Genome Sequencing Consortium (IDWGSC)"/>
            <person name="Milanesi L."/>
        </authorList>
    </citation>
    <scope>NUCLEOTIDE SEQUENCE [LARGE SCALE GENOMIC DNA]</scope>
    <source>
        <strain evidence="9">cv. Svevo</strain>
    </source>
</reference>
<evidence type="ECO:0000259" key="6">
    <source>
        <dbReference type="PROSITE" id="PS50016"/>
    </source>
</evidence>
<dbReference type="SUPFAM" id="SSF57903">
    <property type="entry name" value="FYVE/PHD zinc finger"/>
    <property type="match status" value="2"/>
</dbReference>
<dbReference type="CDD" id="cd15489">
    <property type="entry name" value="PHD_SF"/>
    <property type="match status" value="1"/>
</dbReference>
<feature type="region of interest" description="Disordered" evidence="5">
    <location>
        <begin position="1129"/>
        <end position="1259"/>
    </location>
</feature>
<sequence>MEPYFRDMTLQDLEMAEPKPLSSSNWLDPCLLVPFVGSGKEVLRRHVDPSDVAVVAENSSSNSIEVENGMVHSKHDPHESSDFVWNSAELVNSNGASRDHCERDMQEVILHQDEQPVVIELDPGKRDGVVLPGLSQNPDSSLSWLLGARGRAVLTSERPNKKRKLLGADAGLEQLVVLPPLEGDSCSKCDVCCLGESDAASNRMLQCNRCKVSVHQKCYGVQVEPDGYWMCALCERRLTQSDAGRIAFMPCVLCSTEKGALKPVKCEPGGIANGGNLNFAHLFCSLWSPEVFVEDMDSMEPITNIEDIPEKRTKMVCTICKIMRGACVRCSHGTCRACFHPICAREKKHQMEIWGKSGLKNVRLFLLVELRIFCSKHSRVRGISSVHHVNGFAEQDTAQVGLDDENFAQIRSKRKSKDKFMNFTSMSSSLSSQNKAQTTELVTSTCAVRATESQQVQCTNMVVDQPTGAGNLVSSSGDVSTFLRKLIDQGKVSVGDIQSELGLSSESLEAALVPETSTFSPGLKLKIIKLLQNSIHVPSVQVKSLKEGSVAPEGPLDRSEIKNVTDSQLGSELEEGISSFDHCFPDGDKANKDTDSVENCVHTCHDGALMVMTTIFIHLLRQCCRICATIFRIKINRLNIIMFSLYLAEDLMPKVVQSLPQEMDSSNKRKWDHIIVNQFLRDIREAKKRGNTERRHKEAQAILAATAPIAAPTSKDVNIRKETENDAVPVKQESITKVHAGSLRISQLTSLPQTKDPSFSNSKVSADTNFGIFDLAKFSKKNGLPCDVCMRRETVLNRVFLCSSCKAAVHLDCYQSRTNPTGPWKCECCQEMLSDAVVSDSQSDCSGSKSWLVQCGLCHGTSGSLRKTTNGQWVHAFCAEWLLENSFKRGQCNPVDGMCSTVGCQVTFHPACARDAGLYMNTKKFGSLWQHKAYCSNHSIEQKKVDSQQYGPAEVKIMKQMRVELERLRLLCERVVKREKEKVIWYISCGCETFRNGEFRNNIRFWVVNFKKELLVCEHDILAVKRDYVAFSMRASCYTPAPGASSESATTSVNNNSYGGKRQRSDDITMRSDDVTVDSTIPRKHTIRFPVHSKDTDRNTADSSTSTISYKRKLDDVESLALKNLQERAATAMQKSEDGETKSTDNAMQKSEDGETKSTDNAMQKSEDGETKSTDNALQKSEDGETKSTDNALQKSEDGETKSADKKHEETAKKEPAITSDQAVLQKQHPPKRLVYTRRGSSKKKQRNQDVVVQGPVGG</sequence>
<evidence type="ECO:0000256" key="3">
    <source>
        <dbReference type="ARBA" id="ARBA00022833"/>
    </source>
</evidence>
<evidence type="ECO:0000256" key="2">
    <source>
        <dbReference type="ARBA" id="ARBA00022771"/>
    </source>
</evidence>
<protein>
    <recommendedName>
        <fullName evidence="10">Histone-lysine N-methyltransferase</fullName>
    </recommendedName>
</protein>
<proteinExistence type="predicted"/>
<dbReference type="InterPro" id="IPR019786">
    <property type="entry name" value="Zinc_finger_PHD-type_CS"/>
</dbReference>
<dbReference type="PROSITE" id="PS50016">
    <property type="entry name" value="ZF_PHD_2"/>
    <property type="match status" value="2"/>
</dbReference>
<evidence type="ECO:0000256" key="5">
    <source>
        <dbReference type="SAM" id="MobiDB-lite"/>
    </source>
</evidence>
<dbReference type="CDD" id="cd15495">
    <property type="entry name" value="PHD_ATX3_4_5_like"/>
    <property type="match status" value="1"/>
</dbReference>
<dbReference type="PANTHER" id="PTHR13793:SF131">
    <property type="entry name" value="PHD-FINGER DOMAIN CONTAINING PROTEIN FAMILY-RELATED"/>
    <property type="match status" value="1"/>
</dbReference>
<feature type="region of interest" description="Disordered" evidence="5">
    <location>
        <begin position="1040"/>
        <end position="1107"/>
    </location>
</feature>
<feature type="compositionally biased region" description="Basic residues" evidence="5">
    <location>
        <begin position="1229"/>
        <end position="1246"/>
    </location>
</feature>
<dbReference type="InterPro" id="IPR050701">
    <property type="entry name" value="Histone_Mod_Regulator"/>
</dbReference>
<dbReference type="GO" id="GO:0006357">
    <property type="term" value="P:regulation of transcription by RNA polymerase II"/>
    <property type="evidence" value="ECO:0007669"/>
    <property type="project" value="TreeGrafter"/>
</dbReference>
<keyword evidence="2 4" id="KW-0863">Zinc-finger</keyword>
<keyword evidence="1" id="KW-0479">Metal-binding</keyword>
<keyword evidence="9" id="KW-1185">Reference proteome</keyword>
<evidence type="ECO:0000313" key="9">
    <source>
        <dbReference type="Proteomes" id="UP000324705"/>
    </source>
</evidence>
<feature type="domain" description="PHD-type" evidence="6">
    <location>
        <begin position="783"/>
        <end position="832"/>
    </location>
</feature>
<name>A0A9R0Z8F8_TRITD</name>
<dbReference type="AlphaFoldDB" id="A0A9R0Z8F8"/>
<evidence type="ECO:0000259" key="7">
    <source>
        <dbReference type="PROSITE" id="PS51805"/>
    </source>
</evidence>
<dbReference type="PROSITE" id="PS01359">
    <property type="entry name" value="ZF_PHD_1"/>
    <property type="match status" value="1"/>
</dbReference>
<dbReference type="InterPro" id="IPR013083">
    <property type="entry name" value="Znf_RING/FYVE/PHD"/>
</dbReference>
<dbReference type="CDD" id="cd15571">
    <property type="entry name" value="ePHD"/>
    <property type="match status" value="1"/>
</dbReference>
<evidence type="ECO:0000256" key="1">
    <source>
        <dbReference type="ARBA" id="ARBA00022723"/>
    </source>
</evidence>
<gene>
    <name evidence="8" type="ORF">TRITD_7Av1G054060</name>
</gene>
<dbReference type="EMBL" id="LT934123">
    <property type="protein sequence ID" value="VAI71905.1"/>
    <property type="molecule type" value="Genomic_DNA"/>
</dbReference>
<dbReference type="InterPro" id="IPR042011">
    <property type="entry name" value="ATX3/4/5_PHD"/>
</dbReference>
<feature type="domain" description="PHD-type" evidence="6">
    <location>
        <begin position="186"/>
        <end position="237"/>
    </location>
</feature>
<dbReference type="Gramene" id="TRITD7Av1G054060.1">
    <property type="protein sequence ID" value="TRITD7Av1G054060.1"/>
    <property type="gene ID" value="TRITD7Av1G054060"/>
</dbReference>
<feature type="compositionally biased region" description="Basic and acidic residues" evidence="5">
    <location>
        <begin position="1063"/>
        <end position="1074"/>
    </location>
</feature>
<feature type="compositionally biased region" description="Polar residues" evidence="5">
    <location>
        <begin position="1045"/>
        <end position="1058"/>
    </location>
</feature>
<feature type="domain" description="PHD-type" evidence="7">
    <location>
        <begin position="248"/>
        <end position="378"/>
    </location>
</feature>
<dbReference type="PANTHER" id="PTHR13793">
    <property type="entry name" value="PHD FINGER PROTEINS"/>
    <property type="match status" value="1"/>
</dbReference>
<accession>A0A9R0Z8F8</accession>
<dbReference type="InterPro" id="IPR011011">
    <property type="entry name" value="Znf_FYVE_PHD"/>
</dbReference>
<dbReference type="Pfam" id="PF13832">
    <property type="entry name" value="zf-HC5HC2H_2"/>
    <property type="match status" value="1"/>
</dbReference>
<keyword evidence="3" id="KW-0862">Zinc</keyword>
<dbReference type="PROSITE" id="PS51805">
    <property type="entry name" value="EPHD"/>
    <property type="match status" value="1"/>
</dbReference>
<dbReference type="Proteomes" id="UP000324705">
    <property type="component" value="Chromosome 7A"/>
</dbReference>
<organism evidence="8 9">
    <name type="scientific">Triticum turgidum subsp. durum</name>
    <name type="common">Durum wheat</name>
    <name type="synonym">Triticum durum</name>
    <dbReference type="NCBI Taxonomy" id="4567"/>
    <lineage>
        <taxon>Eukaryota</taxon>
        <taxon>Viridiplantae</taxon>
        <taxon>Streptophyta</taxon>
        <taxon>Embryophyta</taxon>
        <taxon>Tracheophyta</taxon>
        <taxon>Spermatophyta</taxon>
        <taxon>Magnoliopsida</taxon>
        <taxon>Liliopsida</taxon>
        <taxon>Poales</taxon>
        <taxon>Poaceae</taxon>
        <taxon>BOP clade</taxon>
        <taxon>Pooideae</taxon>
        <taxon>Triticodae</taxon>
        <taxon>Triticeae</taxon>
        <taxon>Triticinae</taxon>
        <taxon>Triticum</taxon>
    </lineage>
</organism>
<evidence type="ECO:0000256" key="4">
    <source>
        <dbReference type="PROSITE-ProRule" id="PRU00146"/>
    </source>
</evidence>
<dbReference type="SMART" id="SM00249">
    <property type="entry name" value="PHD"/>
    <property type="match status" value="4"/>
</dbReference>
<evidence type="ECO:0008006" key="10">
    <source>
        <dbReference type="Google" id="ProtNLM"/>
    </source>
</evidence>
<dbReference type="InterPro" id="IPR019787">
    <property type="entry name" value="Znf_PHD-finger"/>
</dbReference>
<dbReference type="Gene3D" id="3.30.40.10">
    <property type="entry name" value="Zinc/RING finger domain, C3HC4 (zinc finger)"/>
    <property type="match status" value="3"/>
</dbReference>
<evidence type="ECO:0000313" key="8">
    <source>
        <dbReference type="EMBL" id="VAI71905.1"/>
    </source>
</evidence>
<dbReference type="InterPro" id="IPR001965">
    <property type="entry name" value="Znf_PHD"/>
</dbReference>